<organism evidence="1 2">
    <name type="scientific">Fulvivirga marina</name>
    <dbReference type="NCBI Taxonomy" id="2494733"/>
    <lineage>
        <taxon>Bacteria</taxon>
        <taxon>Pseudomonadati</taxon>
        <taxon>Bacteroidota</taxon>
        <taxon>Cytophagia</taxon>
        <taxon>Cytophagales</taxon>
        <taxon>Fulvivirgaceae</taxon>
        <taxon>Fulvivirga</taxon>
    </lineage>
</organism>
<dbReference type="EMBL" id="JAEUGD010000018">
    <property type="protein sequence ID" value="MBL6445772.1"/>
    <property type="molecule type" value="Genomic_DNA"/>
</dbReference>
<dbReference type="Proteomes" id="UP000614216">
    <property type="component" value="Unassembled WGS sequence"/>
</dbReference>
<dbReference type="AlphaFoldDB" id="A0A937KB94"/>
<reference evidence="1" key="1">
    <citation type="submission" date="2021-01" db="EMBL/GenBank/DDBJ databases">
        <title>Fulvivirga kasyanovii gen. nov., sp nov., a novel member of the phylum Bacteroidetes isolated from seawater in a mussel farm.</title>
        <authorList>
            <person name="Zhao L.-H."/>
            <person name="Wang Z.-J."/>
        </authorList>
    </citation>
    <scope>NUCLEOTIDE SEQUENCE</scope>
    <source>
        <strain evidence="1">29W222</strain>
    </source>
</reference>
<sequence>MRKILIIYVLFVSCMSSRPSDGQKSEVEKVKEQLSRSWSIISIGGNDLKTYEFARKAPELTLNLADKRLKGFGRS</sequence>
<comment type="caution">
    <text evidence="1">The sequence shown here is derived from an EMBL/GenBank/DDBJ whole genome shotgun (WGS) entry which is preliminary data.</text>
</comment>
<proteinExistence type="predicted"/>
<keyword evidence="2" id="KW-1185">Reference proteome</keyword>
<evidence type="ECO:0000313" key="2">
    <source>
        <dbReference type="Proteomes" id="UP000614216"/>
    </source>
</evidence>
<accession>A0A937KB94</accession>
<dbReference type="RefSeq" id="WP_202855321.1">
    <property type="nucleotide sequence ID" value="NZ_JAEUGD010000018.1"/>
</dbReference>
<evidence type="ECO:0000313" key="1">
    <source>
        <dbReference type="EMBL" id="MBL6445772.1"/>
    </source>
</evidence>
<protein>
    <submittedName>
        <fullName evidence="1">Uncharacterized protein</fullName>
    </submittedName>
</protein>
<gene>
    <name evidence="1" type="ORF">JMN32_05595</name>
</gene>
<name>A0A937KB94_9BACT</name>